<dbReference type="Proteomes" id="UP000050741">
    <property type="component" value="Unassembled WGS sequence"/>
</dbReference>
<protein>
    <submittedName>
        <fullName evidence="4">BZIP domain-containing protein</fullName>
    </submittedName>
</protein>
<dbReference type="AlphaFoldDB" id="A0A183CKN3"/>
<keyword evidence="2" id="KW-1133">Transmembrane helix</keyword>
<evidence type="ECO:0000256" key="1">
    <source>
        <dbReference type="SAM" id="Coils"/>
    </source>
</evidence>
<reference evidence="3" key="1">
    <citation type="submission" date="2014-05" db="EMBL/GenBank/DDBJ databases">
        <title>The genome and life-stage specific transcriptomes of Globodera pallida elucidate key aspects of plant parasitism by a cyst nematode.</title>
        <authorList>
            <person name="Cotton J.A."/>
            <person name="Lilley C.J."/>
            <person name="Jones L.M."/>
            <person name="Kikuchi T."/>
            <person name="Reid A.J."/>
            <person name="Thorpe P."/>
            <person name="Tsai I.J."/>
            <person name="Beasley H."/>
            <person name="Blok V."/>
            <person name="Cock P.J.A."/>
            <person name="Van den Akker S.E."/>
            <person name="Holroyd N."/>
            <person name="Hunt M."/>
            <person name="Mantelin S."/>
            <person name="Naghra H."/>
            <person name="Pain A."/>
            <person name="Palomares-Rius J.E."/>
            <person name="Zarowiecki M."/>
            <person name="Berriman M."/>
            <person name="Jones J.T."/>
            <person name="Urwin P.E."/>
        </authorList>
    </citation>
    <scope>NUCLEOTIDE SEQUENCE [LARGE SCALE GENOMIC DNA]</scope>
    <source>
        <strain evidence="3">Lindley</strain>
    </source>
</reference>
<keyword evidence="3" id="KW-1185">Reference proteome</keyword>
<evidence type="ECO:0000313" key="3">
    <source>
        <dbReference type="Proteomes" id="UP000050741"/>
    </source>
</evidence>
<evidence type="ECO:0000256" key="2">
    <source>
        <dbReference type="SAM" id="Phobius"/>
    </source>
</evidence>
<name>A0A183CKN3_GLOPA</name>
<organism evidence="3 4">
    <name type="scientific">Globodera pallida</name>
    <name type="common">Potato cyst nematode worm</name>
    <name type="synonym">Heterodera pallida</name>
    <dbReference type="NCBI Taxonomy" id="36090"/>
    <lineage>
        <taxon>Eukaryota</taxon>
        <taxon>Metazoa</taxon>
        <taxon>Ecdysozoa</taxon>
        <taxon>Nematoda</taxon>
        <taxon>Chromadorea</taxon>
        <taxon>Rhabditida</taxon>
        <taxon>Tylenchina</taxon>
        <taxon>Tylenchomorpha</taxon>
        <taxon>Tylenchoidea</taxon>
        <taxon>Heteroderidae</taxon>
        <taxon>Heteroderinae</taxon>
        <taxon>Globodera</taxon>
    </lineage>
</organism>
<sequence>MRPTFAVSLDSSAEEVRLLRLARIADLASISTESTNGDITADQEHLRLTFAAANLDQSEEVRRARIAQLREEVNELKLRRAARNAKFECAKDIAQLKEEVNAIKGQQKATGVNYWGGQMLFLRRTDPAVRAMLRHHRFARLRDYSSGWSCSTTKNGHRLGGHIMTSIIPFFIALVFFSIASNVVSQLPPEEGKATEELLNNSANVTAADNVKNGTQMLCTGVLEGTDLPEHPVVPCTEVNVSKADLGPK</sequence>
<keyword evidence="2" id="KW-0812">Transmembrane</keyword>
<feature type="coiled-coil region" evidence="1">
    <location>
        <begin position="59"/>
        <end position="86"/>
    </location>
</feature>
<keyword evidence="1" id="KW-0175">Coiled coil</keyword>
<evidence type="ECO:0000313" key="4">
    <source>
        <dbReference type="WBParaSite" id="GPLIN_001343900"/>
    </source>
</evidence>
<dbReference type="WBParaSite" id="GPLIN_001343900">
    <property type="protein sequence ID" value="GPLIN_001343900"/>
    <property type="gene ID" value="GPLIN_001343900"/>
</dbReference>
<feature type="transmembrane region" description="Helical" evidence="2">
    <location>
        <begin position="159"/>
        <end position="180"/>
    </location>
</feature>
<proteinExistence type="predicted"/>
<accession>A0A183CKN3</accession>
<keyword evidence="2" id="KW-0472">Membrane</keyword>
<reference evidence="4" key="2">
    <citation type="submission" date="2016-06" db="UniProtKB">
        <authorList>
            <consortium name="WormBaseParasite"/>
        </authorList>
    </citation>
    <scope>IDENTIFICATION</scope>
</reference>